<feature type="region of interest" description="Disordered" evidence="1">
    <location>
        <begin position="1"/>
        <end position="22"/>
    </location>
</feature>
<feature type="compositionally biased region" description="Low complexity" evidence="1">
    <location>
        <begin position="1"/>
        <end position="14"/>
    </location>
</feature>
<evidence type="ECO:0000256" key="2">
    <source>
        <dbReference type="SAM" id="Phobius"/>
    </source>
</evidence>
<feature type="transmembrane region" description="Helical" evidence="2">
    <location>
        <begin position="126"/>
        <end position="150"/>
    </location>
</feature>
<feature type="transmembrane region" description="Helical" evidence="2">
    <location>
        <begin position="47"/>
        <end position="70"/>
    </location>
</feature>
<proteinExistence type="predicted"/>
<keyword evidence="2" id="KW-0472">Membrane</keyword>
<protein>
    <submittedName>
        <fullName evidence="3">DUF2189 domain-containing protein</fullName>
    </submittedName>
</protein>
<keyword evidence="2" id="KW-1133">Transmembrane helix</keyword>
<evidence type="ECO:0000256" key="1">
    <source>
        <dbReference type="SAM" id="MobiDB-lite"/>
    </source>
</evidence>
<dbReference type="Pfam" id="PF09955">
    <property type="entry name" value="DUF2189"/>
    <property type="match status" value="1"/>
</dbReference>
<name>A0AAU7JM49_9HYPH</name>
<sequence>MTDANDATIAAATTQDRRPDPQVRAATVADIGEALAEGLRDFQAAPLYGLFFGGVYALGGVAMALAATAWGMIYLVYPLAAGFALIGPFVAVGLYEVSRRREKGEPLGWGPVLGVVFAQSRRELGWMAFVTLFIFMMWMYQVRLLIALFFGFQSFTPDELLRILLTTPEGWLFLGIGHLVGAILSVILYSVTVVSFPLLLDREVDFITAMITSVRAVTMSPGPMLGWAAIVVAVLLVSCAPMFLGLFVALPILGHTTWRLYRRLIVEAPAA</sequence>
<gene>
    <name evidence="3" type="ORF">ABEG18_12250</name>
</gene>
<feature type="transmembrane region" description="Helical" evidence="2">
    <location>
        <begin position="170"/>
        <end position="192"/>
    </location>
</feature>
<reference evidence="3" key="1">
    <citation type="submission" date="2024-05" db="EMBL/GenBank/DDBJ databases">
        <authorList>
            <person name="Kim S."/>
            <person name="Heo J."/>
            <person name="Choi H."/>
            <person name="Choi Y."/>
            <person name="Kwon S.-W."/>
            <person name="Kim Y."/>
        </authorList>
    </citation>
    <scope>NUCLEOTIDE SEQUENCE</scope>
    <source>
        <strain evidence="3">KACC 23698</strain>
    </source>
</reference>
<organism evidence="3">
    <name type="scientific">Alsobacter sp. KACC 23698</name>
    <dbReference type="NCBI Taxonomy" id="3149229"/>
    <lineage>
        <taxon>Bacteria</taxon>
        <taxon>Pseudomonadati</taxon>
        <taxon>Pseudomonadota</taxon>
        <taxon>Alphaproteobacteria</taxon>
        <taxon>Hyphomicrobiales</taxon>
        <taxon>Alsobacteraceae</taxon>
        <taxon>Alsobacter</taxon>
    </lineage>
</organism>
<feature type="transmembrane region" description="Helical" evidence="2">
    <location>
        <begin position="204"/>
        <end position="221"/>
    </location>
</feature>
<feature type="transmembrane region" description="Helical" evidence="2">
    <location>
        <begin position="227"/>
        <end position="253"/>
    </location>
</feature>
<dbReference type="InterPro" id="IPR018692">
    <property type="entry name" value="DUF2189"/>
</dbReference>
<feature type="transmembrane region" description="Helical" evidence="2">
    <location>
        <begin position="76"/>
        <end position="95"/>
    </location>
</feature>
<dbReference type="RefSeq" id="WP_406858342.1">
    <property type="nucleotide sequence ID" value="NZ_CP157484.1"/>
</dbReference>
<accession>A0AAU7JM49</accession>
<dbReference type="EMBL" id="CP157484">
    <property type="protein sequence ID" value="XBO41488.1"/>
    <property type="molecule type" value="Genomic_DNA"/>
</dbReference>
<evidence type="ECO:0000313" key="3">
    <source>
        <dbReference type="EMBL" id="XBO41488.1"/>
    </source>
</evidence>
<dbReference type="AlphaFoldDB" id="A0AAU7JM49"/>
<keyword evidence="2" id="KW-0812">Transmembrane</keyword>